<dbReference type="KEGG" id="vin:AKJ08_0947"/>
<accession>A0A0K1PAL6</accession>
<evidence type="ECO:0000313" key="3">
    <source>
        <dbReference type="Proteomes" id="UP000055590"/>
    </source>
</evidence>
<protein>
    <submittedName>
        <fullName evidence="2">Uncharacterized protein</fullName>
    </submittedName>
</protein>
<reference evidence="2 3" key="1">
    <citation type="submission" date="2015-08" db="EMBL/GenBank/DDBJ databases">
        <authorList>
            <person name="Babu N.S."/>
            <person name="Beckwith C.J."/>
            <person name="Beseler K.G."/>
            <person name="Brison A."/>
            <person name="Carone J.V."/>
            <person name="Caskin T.P."/>
            <person name="Diamond M."/>
            <person name="Durham M.E."/>
            <person name="Foxe J.M."/>
            <person name="Go M."/>
            <person name="Henderson B.A."/>
            <person name="Jones I.B."/>
            <person name="McGettigan J.A."/>
            <person name="Micheletti S.J."/>
            <person name="Nasrallah M.E."/>
            <person name="Ortiz D."/>
            <person name="Piller C.R."/>
            <person name="Privatt S.R."/>
            <person name="Schneider S.L."/>
            <person name="Sharp S."/>
            <person name="Smith T.C."/>
            <person name="Stanton J.D."/>
            <person name="Ullery H.E."/>
            <person name="Wilson R.J."/>
            <person name="Serrano M.G."/>
            <person name="Buck G."/>
            <person name="Lee V."/>
            <person name="Wang Y."/>
            <person name="Carvalho R."/>
            <person name="Voegtly L."/>
            <person name="Shi R."/>
            <person name="Duckworth R."/>
            <person name="Johnson A."/>
            <person name="Loviza R."/>
            <person name="Walstead R."/>
            <person name="Shah Z."/>
            <person name="Kiflezghi M."/>
            <person name="Wade K."/>
            <person name="Ball S.L."/>
            <person name="Bradley K.W."/>
            <person name="Asai D.J."/>
            <person name="Bowman C.A."/>
            <person name="Russell D.A."/>
            <person name="Pope W.H."/>
            <person name="Jacobs-Sera D."/>
            <person name="Hendrix R.W."/>
            <person name="Hatfull G.F."/>
        </authorList>
    </citation>
    <scope>NUCLEOTIDE SEQUENCE [LARGE SCALE GENOMIC DNA]</scope>
    <source>
        <strain evidence="2 3">DSM 27710</strain>
    </source>
</reference>
<name>A0A0K1PAL6_9BACT</name>
<gene>
    <name evidence="2" type="ORF">AKJ08_0947</name>
</gene>
<dbReference type="AlphaFoldDB" id="A0A0K1PAL6"/>
<feature type="region of interest" description="Disordered" evidence="1">
    <location>
        <begin position="1"/>
        <end position="25"/>
    </location>
</feature>
<feature type="compositionally biased region" description="Basic and acidic residues" evidence="1">
    <location>
        <begin position="15"/>
        <end position="25"/>
    </location>
</feature>
<organism evidence="2 3">
    <name type="scientific">Vulgatibacter incomptus</name>
    <dbReference type="NCBI Taxonomy" id="1391653"/>
    <lineage>
        <taxon>Bacteria</taxon>
        <taxon>Pseudomonadati</taxon>
        <taxon>Myxococcota</taxon>
        <taxon>Myxococcia</taxon>
        <taxon>Myxococcales</taxon>
        <taxon>Cystobacterineae</taxon>
        <taxon>Vulgatibacteraceae</taxon>
        <taxon>Vulgatibacter</taxon>
    </lineage>
</organism>
<keyword evidence="3" id="KW-1185">Reference proteome</keyword>
<sequence length="618" mass="64565">MPGARRSPRLPWDLQAHRGGQESMEGREFNPFMSVAPGWAALAILLVLAPFGCRVEAPPSLPGLGDACDPRLPDTCVGSFCLPLDGSGICSRACDDFDSECPSGMTCQVDAEQGAFVCKPGFRCSSDESCPSGHRCDTDRRICFIPVQRGLCAPCTADAQCPAGGVCFRAKSTGERFCTSPCGPDVACPDGYRCIGDQGKGQCVPRAETCYAGKPLCAPCRGDVECGSGNARCVNNVLTGERFCGQGCNPSCVWDEARRETVDRETRQPCRSGCPQNFSCTQTGGANDPYQCVPNSNTCIGYCVGGSAAREIAECGPGYECDPRNNTCVPASDGRACAPCTDDDKCNPPGNEHGASCISSGSTSSAFCAPPCMTDADCANALGIGFACMEVEGKRMCAPLRGSCKRGLKRLGEDCSKNGEADCIAGVCLRYGDLGICSGPCRADADCGDSRYQCCPTTPDGTSYDCRASTSEEQGGVCVPRGGTFGDDCEPGRPPCRDGYCLDIGTARLCTAACGRAEDCDFASGTSGAFWCQDAEMVDENGEREGQVKVCFPRGGGELGSDCSFGPAACVGGYCIKKRSGNVCTQACSDKEAPCPEGWACEPHQTVNGKELNVCVPG</sequence>
<evidence type="ECO:0000313" key="2">
    <source>
        <dbReference type="EMBL" id="AKU90560.1"/>
    </source>
</evidence>
<proteinExistence type="predicted"/>
<evidence type="ECO:0000256" key="1">
    <source>
        <dbReference type="SAM" id="MobiDB-lite"/>
    </source>
</evidence>
<dbReference type="EMBL" id="CP012332">
    <property type="protein sequence ID" value="AKU90560.1"/>
    <property type="molecule type" value="Genomic_DNA"/>
</dbReference>
<dbReference type="Proteomes" id="UP000055590">
    <property type="component" value="Chromosome"/>
</dbReference>